<reference evidence="2 3" key="1">
    <citation type="submission" date="2017-10" db="EMBL/GenBank/DDBJ databases">
        <title>Comparative genomics in systemic dimorphic fungi from Ajellomycetaceae.</title>
        <authorList>
            <person name="Munoz J.F."/>
            <person name="Mcewen J.G."/>
            <person name="Clay O.K."/>
            <person name="Cuomo C.A."/>
        </authorList>
    </citation>
    <scope>NUCLEOTIDE SEQUENCE [LARGE SCALE GENOMIC DNA]</scope>
    <source>
        <strain evidence="2 3">UAMH7299</strain>
    </source>
</reference>
<evidence type="ECO:0000313" key="2">
    <source>
        <dbReference type="EMBL" id="PGH26544.1"/>
    </source>
</evidence>
<organism evidence="2 3">
    <name type="scientific">Polytolypa hystricis (strain UAMH7299)</name>
    <dbReference type="NCBI Taxonomy" id="1447883"/>
    <lineage>
        <taxon>Eukaryota</taxon>
        <taxon>Fungi</taxon>
        <taxon>Dikarya</taxon>
        <taxon>Ascomycota</taxon>
        <taxon>Pezizomycotina</taxon>
        <taxon>Eurotiomycetes</taxon>
        <taxon>Eurotiomycetidae</taxon>
        <taxon>Onygenales</taxon>
        <taxon>Onygenales incertae sedis</taxon>
        <taxon>Polytolypa</taxon>
    </lineage>
</organism>
<proteinExistence type="predicted"/>
<evidence type="ECO:0000313" key="3">
    <source>
        <dbReference type="Proteomes" id="UP000224634"/>
    </source>
</evidence>
<dbReference type="Pfam" id="PF20255">
    <property type="entry name" value="DUF6606"/>
    <property type="match status" value="1"/>
</dbReference>
<comment type="caution">
    <text evidence="2">The sequence shown here is derived from an EMBL/GenBank/DDBJ whole genome shotgun (WGS) entry which is preliminary data.</text>
</comment>
<dbReference type="EMBL" id="PDNA01000016">
    <property type="protein sequence ID" value="PGH26544.1"/>
    <property type="molecule type" value="Genomic_DNA"/>
</dbReference>
<accession>A0A2B7YRA7</accession>
<dbReference type="OrthoDB" id="3182339at2759"/>
<dbReference type="AlphaFoldDB" id="A0A2B7YRA7"/>
<dbReference type="Proteomes" id="UP000224634">
    <property type="component" value="Unassembled WGS sequence"/>
</dbReference>
<evidence type="ECO:0000259" key="1">
    <source>
        <dbReference type="Pfam" id="PF20255"/>
    </source>
</evidence>
<dbReference type="InterPro" id="IPR046541">
    <property type="entry name" value="DUF6606"/>
</dbReference>
<sequence length="770" mass="88484">MDSHSRLEYVINHVFLPPKLPQCNDNSLPASKGLIGVLLRSLNSFKEFISTERRSQWDCCAAMLQAMMDLRQSDGRLSPQRLEERLLKMTPGDVLSLQITSQNAGVIVRRLSNAYVFELFELSAHNTDVMATKGRLIRCFPGPAITIKASRLADGDFCQTLAECLAELDRETPPDAWEISIKANTHFPEVRDSVHPKYVTEMLVGDVQRIYKRTRDDVAWKNELFPWRRSPLWLLLRVALQTTLADFGSPLTKRDNNYKSFMVYFMAQILSDAQQAQLTNDLLFVMAAKITRRLLKLQPTHRDPWLQYVEAQVETTTTWLKSSWELLEKDLATTMEVDWNYSYPYLRKNTVLKLATLRPYLESVKHRPIILSSNRPKTPLKNRPPLLISPNGLPHLPEPADEEGERLALAHVERWVRTDLEDWVTEHLSDDNACRFVASLFREYHVRARKIYADSPEDVSLMILTLLSLWVAADKCTIERHSLIRDYNPGILSSVFEPLLLPKKTLHDQLIGVLDYLDTRKDEADKSCPSIFSSINDRRSFSVRFFEQSPSHQALYQEILETATKERSEKMSELAEMQKAYKSQIKSLQTMFCETRERWDRQKKVIRHSPGCRKCKAAKIASQLAIKVHEWPLPQKSLTAKSVIFHLSIPEDIANWLDTTYSLIVDILSPGLHVAGMSHKLYTLENYEPLSEFSHSRGKRLKLASTSKLVVNTHFATKTMESNPSEEDICVNNGMHYRVCDMNRINFLGDMLTHCDISNACSLQLLNGQY</sequence>
<name>A0A2B7YRA7_POLH7</name>
<dbReference type="STRING" id="1447883.A0A2B7YRA7"/>
<protein>
    <recommendedName>
        <fullName evidence="1">DUF6606 domain-containing protein</fullName>
    </recommendedName>
</protein>
<gene>
    <name evidence="2" type="ORF">AJ80_01858</name>
</gene>
<feature type="domain" description="DUF6606" evidence="1">
    <location>
        <begin position="10"/>
        <end position="270"/>
    </location>
</feature>
<keyword evidence="3" id="KW-1185">Reference proteome</keyword>